<dbReference type="Proteomes" id="UP001342314">
    <property type="component" value="Unassembled WGS sequence"/>
</dbReference>
<proteinExistence type="predicted"/>
<organism evidence="2 3">
    <name type="scientific">Rhodotorula paludigena</name>
    <dbReference type="NCBI Taxonomy" id="86838"/>
    <lineage>
        <taxon>Eukaryota</taxon>
        <taxon>Fungi</taxon>
        <taxon>Dikarya</taxon>
        <taxon>Basidiomycota</taxon>
        <taxon>Pucciniomycotina</taxon>
        <taxon>Microbotryomycetes</taxon>
        <taxon>Sporidiobolales</taxon>
        <taxon>Sporidiobolaceae</taxon>
        <taxon>Rhodotorula</taxon>
    </lineage>
</organism>
<feature type="compositionally biased region" description="Low complexity" evidence="1">
    <location>
        <begin position="1"/>
        <end position="16"/>
    </location>
</feature>
<sequence length="245" mass="26456">MPPKANNAAAAAATLPAKKRPAIDDPNAGSTKIGKVPSTPTKVKAEGVFDPSKIRRLTKITASAHYLTSNLPEWDLFEVRIGADGKTMHSYKKGDLKPPFMLVGRIRDRPWLTLGKYGRSILLTLSQDDLKATARFAHCANLKISTVHGTSTVQLRNDSTAPGPFLPVFDGQTTFSANSGHIAADEIKDGDLVCVHAIPTRSYGRLGLYFTKITLLSNDVDWTTAGGAPPAEVVELDEENDTEVF</sequence>
<protein>
    <submittedName>
        <fullName evidence="2">Uncharacterized protein</fullName>
    </submittedName>
</protein>
<gene>
    <name evidence="2" type="ORF">Rhopal_005615-T1</name>
</gene>
<comment type="caution">
    <text evidence="2">The sequence shown here is derived from an EMBL/GenBank/DDBJ whole genome shotgun (WGS) entry which is preliminary data.</text>
</comment>
<feature type="region of interest" description="Disordered" evidence="1">
    <location>
        <begin position="1"/>
        <end position="39"/>
    </location>
</feature>
<dbReference type="AlphaFoldDB" id="A0AAV5GTM3"/>
<name>A0AAV5GTM3_9BASI</name>
<keyword evidence="3" id="KW-1185">Reference proteome</keyword>
<evidence type="ECO:0000256" key="1">
    <source>
        <dbReference type="SAM" id="MobiDB-lite"/>
    </source>
</evidence>
<evidence type="ECO:0000313" key="3">
    <source>
        <dbReference type="Proteomes" id="UP001342314"/>
    </source>
</evidence>
<evidence type="ECO:0000313" key="2">
    <source>
        <dbReference type="EMBL" id="GJN92584.1"/>
    </source>
</evidence>
<reference evidence="2 3" key="1">
    <citation type="submission" date="2021-12" db="EMBL/GenBank/DDBJ databases">
        <title>High titer production of polyol ester of fatty acids by Rhodotorula paludigena BS15 towards product separation-free biomass refinery.</title>
        <authorList>
            <person name="Mano J."/>
            <person name="Ono H."/>
            <person name="Tanaka T."/>
            <person name="Naito K."/>
            <person name="Sushida H."/>
            <person name="Ike M."/>
            <person name="Tokuyasu K."/>
            <person name="Kitaoka M."/>
        </authorList>
    </citation>
    <scope>NUCLEOTIDE SEQUENCE [LARGE SCALE GENOMIC DNA]</scope>
    <source>
        <strain evidence="2 3">BS15</strain>
    </source>
</reference>
<dbReference type="EMBL" id="BQKY01000011">
    <property type="protein sequence ID" value="GJN92584.1"/>
    <property type="molecule type" value="Genomic_DNA"/>
</dbReference>
<accession>A0AAV5GTM3</accession>